<evidence type="ECO:0000313" key="2">
    <source>
        <dbReference type="Proteomes" id="UP001500185"/>
    </source>
</evidence>
<organism evidence="1 2">
    <name type="scientific">Psychroflexus lacisalsi</name>
    <dbReference type="NCBI Taxonomy" id="503928"/>
    <lineage>
        <taxon>Bacteria</taxon>
        <taxon>Pseudomonadati</taxon>
        <taxon>Bacteroidota</taxon>
        <taxon>Flavobacteriia</taxon>
        <taxon>Flavobacteriales</taxon>
        <taxon>Flavobacteriaceae</taxon>
        <taxon>Psychroflexus</taxon>
    </lineage>
</organism>
<dbReference type="RefSeq" id="WP_224455156.1">
    <property type="nucleotide sequence ID" value="NZ_BAAAGG010000002.1"/>
</dbReference>
<accession>A0ABN1K0Z4</accession>
<sequence length="116" mass="14060">MITHPTLNRSVLLIVPKQPFYDWSNALTPDLAAQTREDTDEHNSYLLEDELFLNDPKQELRKYWKPIFLNELFGQWTDESVYPKLSWKMFTEWFDFYRSSIVTDLTNEPLYLQEYE</sequence>
<evidence type="ECO:0008006" key="3">
    <source>
        <dbReference type="Google" id="ProtNLM"/>
    </source>
</evidence>
<proteinExistence type="predicted"/>
<keyword evidence="2" id="KW-1185">Reference proteome</keyword>
<dbReference type="EMBL" id="BAAAGG010000002">
    <property type="protein sequence ID" value="GAA0751684.1"/>
    <property type="molecule type" value="Genomic_DNA"/>
</dbReference>
<evidence type="ECO:0000313" key="1">
    <source>
        <dbReference type="EMBL" id="GAA0751684.1"/>
    </source>
</evidence>
<name>A0ABN1K0Z4_9FLAO</name>
<reference evidence="1 2" key="1">
    <citation type="journal article" date="2019" name="Int. J. Syst. Evol. Microbiol.">
        <title>The Global Catalogue of Microorganisms (GCM) 10K type strain sequencing project: providing services to taxonomists for standard genome sequencing and annotation.</title>
        <authorList>
            <consortium name="The Broad Institute Genomics Platform"/>
            <consortium name="The Broad Institute Genome Sequencing Center for Infectious Disease"/>
            <person name="Wu L."/>
            <person name="Ma J."/>
        </authorList>
    </citation>
    <scope>NUCLEOTIDE SEQUENCE [LARGE SCALE GENOMIC DNA]</scope>
    <source>
        <strain evidence="1 2">JCM 16231</strain>
    </source>
</reference>
<comment type="caution">
    <text evidence="1">The sequence shown here is derived from an EMBL/GenBank/DDBJ whole genome shotgun (WGS) entry which is preliminary data.</text>
</comment>
<gene>
    <name evidence="1" type="ORF">GCM10009433_01970</name>
</gene>
<dbReference type="Proteomes" id="UP001500185">
    <property type="component" value="Unassembled WGS sequence"/>
</dbReference>
<protein>
    <recommendedName>
        <fullName evidence="3">VacJ</fullName>
    </recommendedName>
</protein>